<keyword evidence="3" id="KW-1185">Reference proteome</keyword>
<keyword evidence="1" id="KW-1133">Transmembrane helix</keyword>
<name>A0ABW1UNW4_9LACO</name>
<protein>
    <recommendedName>
        <fullName evidence="4">Integral membrane protein</fullName>
    </recommendedName>
</protein>
<dbReference type="Proteomes" id="UP001596310">
    <property type="component" value="Unassembled WGS sequence"/>
</dbReference>
<reference evidence="3" key="1">
    <citation type="journal article" date="2019" name="Int. J. Syst. Evol. Microbiol.">
        <title>The Global Catalogue of Microorganisms (GCM) 10K type strain sequencing project: providing services to taxonomists for standard genome sequencing and annotation.</title>
        <authorList>
            <consortium name="The Broad Institute Genomics Platform"/>
            <consortium name="The Broad Institute Genome Sequencing Center for Infectious Disease"/>
            <person name="Wu L."/>
            <person name="Ma J."/>
        </authorList>
    </citation>
    <scope>NUCLEOTIDE SEQUENCE [LARGE SCALE GENOMIC DNA]</scope>
    <source>
        <strain evidence="3">CCM 8897</strain>
    </source>
</reference>
<keyword evidence="1" id="KW-0812">Transmembrane</keyword>
<evidence type="ECO:0000256" key="1">
    <source>
        <dbReference type="SAM" id="Phobius"/>
    </source>
</evidence>
<gene>
    <name evidence="2" type="ORF">ACFQHW_02615</name>
</gene>
<evidence type="ECO:0008006" key="4">
    <source>
        <dbReference type="Google" id="ProtNLM"/>
    </source>
</evidence>
<dbReference type="RefSeq" id="WP_125601443.1">
    <property type="nucleotide sequence ID" value="NZ_JBHSSM010000007.1"/>
</dbReference>
<accession>A0ABW1UNW4</accession>
<proteinExistence type="predicted"/>
<organism evidence="2 3">
    <name type="scientific">Lapidilactobacillus achengensis</name>
    <dbReference type="NCBI Taxonomy" id="2486000"/>
    <lineage>
        <taxon>Bacteria</taxon>
        <taxon>Bacillati</taxon>
        <taxon>Bacillota</taxon>
        <taxon>Bacilli</taxon>
        <taxon>Lactobacillales</taxon>
        <taxon>Lactobacillaceae</taxon>
        <taxon>Lapidilactobacillus</taxon>
    </lineage>
</organism>
<keyword evidence="1" id="KW-0472">Membrane</keyword>
<feature type="transmembrane region" description="Helical" evidence="1">
    <location>
        <begin position="6"/>
        <end position="25"/>
    </location>
</feature>
<evidence type="ECO:0000313" key="3">
    <source>
        <dbReference type="Proteomes" id="UP001596310"/>
    </source>
</evidence>
<dbReference type="EMBL" id="JBHSSM010000007">
    <property type="protein sequence ID" value="MFC6314459.1"/>
    <property type="molecule type" value="Genomic_DNA"/>
</dbReference>
<sequence length="101" mass="11223">MLLVALQFAKVIIALAALISSIVFLTKRYLNASIFAGCLALISSSLFFIQDIYPVISEVSYHDTFETKMLVLIIVSVLLWLASAITLIVDLSKLSFLRKQI</sequence>
<feature type="transmembrane region" description="Helical" evidence="1">
    <location>
        <begin position="32"/>
        <end position="49"/>
    </location>
</feature>
<comment type="caution">
    <text evidence="2">The sequence shown here is derived from an EMBL/GenBank/DDBJ whole genome shotgun (WGS) entry which is preliminary data.</text>
</comment>
<evidence type="ECO:0000313" key="2">
    <source>
        <dbReference type="EMBL" id="MFC6314459.1"/>
    </source>
</evidence>
<feature type="transmembrane region" description="Helical" evidence="1">
    <location>
        <begin position="69"/>
        <end position="89"/>
    </location>
</feature>